<dbReference type="GO" id="GO:0004020">
    <property type="term" value="F:adenylylsulfate kinase activity"/>
    <property type="evidence" value="ECO:0007669"/>
    <property type="project" value="UniProtKB-EC"/>
</dbReference>
<dbReference type="NCBIfam" id="TIGR00455">
    <property type="entry name" value="apsK"/>
    <property type="match status" value="1"/>
</dbReference>
<feature type="domain" description="APS kinase" evidence="7">
    <location>
        <begin position="4"/>
        <end position="151"/>
    </location>
</feature>
<dbReference type="GO" id="GO:0010134">
    <property type="term" value="P:sulfate assimilation via adenylyl sulfate reduction"/>
    <property type="evidence" value="ECO:0007669"/>
    <property type="project" value="TreeGrafter"/>
</dbReference>
<evidence type="ECO:0000259" key="7">
    <source>
        <dbReference type="Pfam" id="PF01583"/>
    </source>
</evidence>
<evidence type="ECO:0000256" key="3">
    <source>
        <dbReference type="ARBA" id="ARBA00022679"/>
    </source>
</evidence>
<accession>M1E752</accession>
<keyword evidence="9" id="KW-1185">Reference proteome</keyword>
<proteinExistence type="inferred from homology"/>
<gene>
    <name evidence="8" type="ORF">Thena_0164</name>
</gene>
<dbReference type="GO" id="GO:0004781">
    <property type="term" value="F:sulfate adenylyltransferase (ATP) activity"/>
    <property type="evidence" value="ECO:0007669"/>
    <property type="project" value="TreeGrafter"/>
</dbReference>
<dbReference type="GO" id="GO:0019379">
    <property type="term" value="P:sulfate assimilation, phosphoadenylyl sulfate reduction by phosphoadenylyl-sulfate reductase (thioredoxin)"/>
    <property type="evidence" value="ECO:0007669"/>
    <property type="project" value="TreeGrafter"/>
</dbReference>
<dbReference type="PANTHER" id="PTHR42700:SF1">
    <property type="entry name" value="SULFATE ADENYLYLTRANSFERASE"/>
    <property type="match status" value="1"/>
</dbReference>
<comment type="pathway">
    <text evidence="6">Sulfur metabolism; hydrogen sulfide biosynthesis; sulfite from sulfate: step 2/3.</text>
</comment>
<evidence type="ECO:0000256" key="1">
    <source>
        <dbReference type="ARBA" id="ARBA00001823"/>
    </source>
</evidence>
<evidence type="ECO:0000256" key="6">
    <source>
        <dbReference type="RuleBase" id="RU004347"/>
    </source>
</evidence>
<dbReference type="AlphaFoldDB" id="M1E752"/>
<protein>
    <recommendedName>
        <fullName evidence="2 6">Adenylyl-sulfate kinase</fullName>
        <ecNumber evidence="2 6">2.7.1.25</ecNumber>
    </recommendedName>
</protein>
<evidence type="ECO:0000256" key="5">
    <source>
        <dbReference type="ARBA" id="ARBA00022840"/>
    </source>
</evidence>
<evidence type="ECO:0000256" key="2">
    <source>
        <dbReference type="ARBA" id="ARBA00012121"/>
    </source>
</evidence>
<evidence type="ECO:0000313" key="8">
    <source>
        <dbReference type="EMBL" id="AEE13814.1"/>
    </source>
</evidence>
<dbReference type="InterPro" id="IPR002891">
    <property type="entry name" value="APS"/>
</dbReference>
<dbReference type="EMBL" id="CP002690">
    <property type="protein sequence ID" value="AEE13814.1"/>
    <property type="molecule type" value="Genomic_DNA"/>
</dbReference>
<dbReference type="EC" id="2.7.1.25" evidence="2 6"/>
<dbReference type="Pfam" id="PF01583">
    <property type="entry name" value="APS_kinase"/>
    <property type="match status" value="1"/>
</dbReference>
<dbReference type="HOGENOM" id="CLU_046932_2_2_9"/>
<dbReference type="Proteomes" id="UP000011765">
    <property type="component" value="Chromosome"/>
</dbReference>
<keyword evidence="6 8" id="KW-0418">Kinase</keyword>
<comment type="function">
    <text evidence="6">Catalyzes the synthesis of activated sulfate.</text>
</comment>
<keyword evidence="4 6" id="KW-0547">Nucleotide-binding</keyword>
<keyword evidence="5 6" id="KW-0067">ATP-binding</keyword>
<dbReference type="InterPro" id="IPR027417">
    <property type="entry name" value="P-loop_NTPase"/>
</dbReference>
<comment type="similarity">
    <text evidence="6">Belongs to the APS kinase family.</text>
</comment>
<name>M1E752_9BACT</name>
<dbReference type="GO" id="GO:0070814">
    <property type="term" value="P:hydrogen sulfide biosynthetic process"/>
    <property type="evidence" value="ECO:0007669"/>
    <property type="project" value="UniProtKB-UniPathway"/>
</dbReference>
<dbReference type="NCBIfam" id="NF003013">
    <property type="entry name" value="PRK03846.1"/>
    <property type="match status" value="1"/>
</dbReference>
<dbReference type="InterPro" id="IPR050512">
    <property type="entry name" value="Sulf_AdTrans/APS_kinase"/>
</dbReference>
<dbReference type="STRING" id="747365.Thena_0164"/>
<dbReference type="PANTHER" id="PTHR42700">
    <property type="entry name" value="SULFATE ADENYLYLTRANSFERASE"/>
    <property type="match status" value="1"/>
</dbReference>
<dbReference type="GO" id="GO:0005737">
    <property type="term" value="C:cytoplasm"/>
    <property type="evidence" value="ECO:0007669"/>
    <property type="project" value="TreeGrafter"/>
</dbReference>
<dbReference type="KEGG" id="tnr:Thena_0164"/>
<dbReference type="GO" id="GO:0005524">
    <property type="term" value="F:ATP binding"/>
    <property type="evidence" value="ECO:0007669"/>
    <property type="project" value="UniProtKB-KW"/>
</dbReference>
<dbReference type="InterPro" id="IPR059117">
    <property type="entry name" value="APS_kinase_dom"/>
</dbReference>
<dbReference type="eggNOG" id="COG0529">
    <property type="taxonomic scope" value="Bacteria"/>
</dbReference>
<dbReference type="UniPathway" id="UPA00140">
    <property type="reaction ID" value="UER00205"/>
</dbReference>
<comment type="catalytic activity">
    <reaction evidence="1 6">
        <text>adenosine 5'-phosphosulfate + ATP = 3'-phosphoadenylyl sulfate + ADP + H(+)</text>
        <dbReference type="Rhea" id="RHEA:24152"/>
        <dbReference type="ChEBI" id="CHEBI:15378"/>
        <dbReference type="ChEBI" id="CHEBI:30616"/>
        <dbReference type="ChEBI" id="CHEBI:58243"/>
        <dbReference type="ChEBI" id="CHEBI:58339"/>
        <dbReference type="ChEBI" id="CHEBI:456216"/>
        <dbReference type="EC" id="2.7.1.25"/>
    </reaction>
</comment>
<dbReference type="OrthoDB" id="9804504at2"/>
<evidence type="ECO:0000313" key="9">
    <source>
        <dbReference type="Proteomes" id="UP000011765"/>
    </source>
</evidence>
<keyword evidence="3 6" id="KW-0808">Transferase</keyword>
<dbReference type="Gene3D" id="3.40.50.300">
    <property type="entry name" value="P-loop containing nucleotide triphosphate hydrolases"/>
    <property type="match status" value="1"/>
</dbReference>
<dbReference type="SUPFAM" id="SSF52540">
    <property type="entry name" value="P-loop containing nucleoside triphosphate hydrolases"/>
    <property type="match status" value="1"/>
</dbReference>
<organism evidence="8 9">
    <name type="scientific">Thermodesulfobium narugense DSM 14796</name>
    <dbReference type="NCBI Taxonomy" id="747365"/>
    <lineage>
        <taxon>Bacteria</taxon>
        <taxon>Pseudomonadati</taxon>
        <taxon>Thermodesulfobiota</taxon>
        <taxon>Thermodesulfobiia</taxon>
        <taxon>Thermodesulfobiales</taxon>
        <taxon>Thermodesulfobiaceae</taxon>
        <taxon>Thermodesulfobium</taxon>
    </lineage>
</organism>
<reference evidence="8 9" key="1">
    <citation type="submission" date="2011-04" db="EMBL/GenBank/DDBJ databases">
        <title>The complete genome of Thermodesulfobium narugense DSM 14796.</title>
        <authorList>
            <consortium name="US DOE Joint Genome Institute (JGI-PGF)"/>
            <person name="Lucas S."/>
            <person name="Han J."/>
            <person name="Lapidus A."/>
            <person name="Bruce D."/>
            <person name="Goodwin L."/>
            <person name="Pitluck S."/>
            <person name="Peters L."/>
            <person name="Kyrpides N."/>
            <person name="Mavromatis K."/>
            <person name="Pagani I."/>
            <person name="Ivanova N."/>
            <person name="Ovchinnikova G."/>
            <person name="Zhang X."/>
            <person name="Saunders L."/>
            <person name="Detter J.C."/>
            <person name="Tapia R."/>
            <person name="Han C."/>
            <person name="Land M."/>
            <person name="Hauser L."/>
            <person name="Markowitz V."/>
            <person name="Cheng J.-F."/>
            <person name="Hugenholtz P."/>
            <person name="Woyke T."/>
            <person name="Wu D."/>
            <person name="Spring S."/>
            <person name="Schroeder M."/>
            <person name="Brambilla E."/>
            <person name="Klenk H.-P."/>
            <person name="Eisen J.A."/>
        </authorList>
    </citation>
    <scope>NUCLEOTIDE SEQUENCE [LARGE SCALE GENOMIC DNA]</scope>
    <source>
        <strain evidence="8 9">DSM 14796</strain>
    </source>
</reference>
<dbReference type="RefSeq" id="WP_013755544.1">
    <property type="nucleotide sequence ID" value="NC_015499.1"/>
</dbReference>
<sequence length="182" mass="20975">MQRTFCLLMTGLPCSGKTTLGKRLYESLVQRGLNVELFDGDKVRESISRDLDFSRFSRIENIIRVAKIARDLMDKGSSCIISMVAPYYEARFKAREIVRTNFVEVFLDAPLEVCEKRDVKGMYKRARMGEIKNFTGIDDVYEVPLNPDIRIRTGVLDIDESLKEIENFLIENSFIVEAVFKN</sequence>
<evidence type="ECO:0000256" key="4">
    <source>
        <dbReference type="ARBA" id="ARBA00022741"/>
    </source>
</evidence>
<dbReference type="CDD" id="cd02027">
    <property type="entry name" value="APSK"/>
    <property type="match status" value="1"/>
</dbReference>